<protein>
    <recommendedName>
        <fullName evidence="6">NAD(P)-binding protein</fullName>
    </recommendedName>
</protein>
<evidence type="ECO:0000313" key="5">
    <source>
        <dbReference type="Proteomes" id="UP000320762"/>
    </source>
</evidence>
<dbReference type="PROSITE" id="PS00061">
    <property type="entry name" value="ADH_SHORT"/>
    <property type="match status" value="1"/>
</dbReference>
<comment type="similarity">
    <text evidence="1">Belongs to the short-chain dehydrogenases/reductases (SDR) family.</text>
</comment>
<evidence type="ECO:0000256" key="2">
    <source>
        <dbReference type="ARBA" id="ARBA00022857"/>
    </source>
</evidence>
<keyword evidence="2" id="KW-0521">NADP</keyword>
<accession>A0A550CAS8</accession>
<reference evidence="4 5" key="1">
    <citation type="journal article" date="2019" name="New Phytol.">
        <title>Comparative genomics reveals unique wood-decay strategies and fruiting body development in the Schizophyllaceae.</title>
        <authorList>
            <person name="Almasi E."/>
            <person name="Sahu N."/>
            <person name="Krizsan K."/>
            <person name="Balint B."/>
            <person name="Kovacs G.M."/>
            <person name="Kiss B."/>
            <person name="Cseklye J."/>
            <person name="Drula E."/>
            <person name="Henrissat B."/>
            <person name="Nagy I."/>
            <person name="Chovatia M."/>
            <person name="Adam C."/>
            <person name="LaButti K."/>
            <person name="Lipzen A."/>
            <person name="Riley R."/>
            <person name="Grigoriev I.V."/>
            <person name="Nagy L.G."/>
        </authorList>
    </citation>
    <scope>NUCLEOTIDE SEQUENCE [LARGE SCALE GENOMIC DNA]</scope>
    <source>
        <strain evidence="4 5">NL-1724</strain>
    </source>
</reference>
<dbReference type="GO" id="GO:0005737">
    <property type="term" value="C:cytoplasm"/>
    <property type="evidence" value="ECO:0007669"/>
    <property type="project" value="TreeGrafter"/>
</dbReference>
<dbReference type="EMBL" id="VDMD01000015">
    <property type="protein sequence ID" value="TRM61796.1"/>
    <property type="molecule type" value="Genomic_DNA"/>
</dbReference>
<keyword evidence="5" id="KW-1185">Reference proteome</keyword>
<evidence type="ECO:0000256" key="3">
    <source>
        <dbReference type="ARBA" id="ARBA00023002"/>
    </source>
</evidence>
<evidence type="ECO:0000313" key="4">
    <source>
        <dbReference type="EMBL" id="TRM61796.1"/>
    </source>
</evidence>
<dbReference type="InterPro" id="IPR051468">
    <property type="entry name" value="Fungal_SecMetab_SDRs"/>
</dbReference>
<dbReference type="SUPFAM" id="SSF51735">
    <property type="entry name" value="NAD(P)-binding Rossmann-fold domains"/>
    <property type="match status" value="1"/>
</dbReference>
<dbReference type="GO" id="GO:0016491">
    <property type="term" value="F:oxidoreductase activity"/>
    <property type="evidence" value="ECO:0007669"/>
    <property type="project" value="UniProtKB-KW"/>
</dbReference>
<dbReference type="PRINTS" id="PR00081">
    <property type="entry name" value="GDHRDH"/>
</dbReference>
<dbReference type="Proteomes" id="UP000320762">
    <property type="component" value="Unassembled WGS sequence"/>
</dbReference>
<comment type="caution">
    <text evidence="4">The sequence shown here is derived from an EMBL/GenBank/DDBJ whole genome shotgun (WGS) entry which is preliminary data.</text>
</comment>
<dbReference type="PANTHER" id="PTHR43544:SF7">
    <property type="entry name" value="NADB-LER2"/>
    <property type="match status" value="1"/>
</dbReference>
<dbReference type="PANTHER" id="PTHR43544">
    <property type="entry name" value="SHORT-CHAIN DEHYDROGENASE/REDUCTASE"/>
    <property type="match status" value="1"/>
</dbReference>
<evidence type="ECO:0008006" key="6">
    <source>
        <dbReference type="Google" id="ProtNLM"/>
    </source>
</evidence>
<keyword evidence="3" id="KW-0560">Oxidoreductase</keyword>
<dbReference type="Gene3D" id="3.40.50.720">
    <property type="entry name" value="NAD(P)-binding Rossmann-like Domain"/>
    <property type="match status" value="1"/>
</dbReference>
<dbReference type="Pfam" id="PF00106">
    <property type="entry name" value="adh_short"/>
    <property type="match status" value="1"/>
</dbReference>
<dbReference type="InterPro" id="IPR020904">
    <property type="entry name" value="Sc_DH/Rdtase_CS"/>
</dbReference>
<sequence length="232" mass="24455">GLALVTLLAGRSDTVVFAGTRRPTDAPELTALATANPGKVHIVPLVSADAESNAAAAETIRKAAGKLDVVIANAAINDDFNGALTVGKDAMIRNFDVNVDGPLLLFQATYPLLRESAAPKFVAVSTAVGSIETGSQWPGGMYAYGASKAALNWVVRKLHRDFEQLVVFPISPGLVGTGMAATAIDNEPWLGELPIITPEESAKGIMEQVDVATRETYGGKFVDYTGLDKWGW</sequence>
<dbReference type="InterPro" id="IPR036291">
    <property type="entry name" value="NAD(P)-bd_dom_sf"/>
</dbReference>
<gene>
    <name evidence="4" type="ORF">BD626DRAFT_363043</name>
</gene>
<evidence type="ECO:0000256" key="1">
    <source>
        <dbReference type="ARBA" id="ARBA00006484"/>
    </source>
</evidence>
<dbReference type="AlphaFoldDB" id="A0A550CAS8"/>
<proteinExistence type="inferred from homology"/>
<organism evidence="4 5">
    <name type="scientific">Schizophyllum amplum</name>
    <dbReference type="NCBI Taxonomy" id="97359"/>
    <lineage>
        <taxon>Eukaryota</taxon>
        <taxon>Fungi</taxon>
        <taxon>Dikarya</taxon>
        <taxon>Basidiomycota</taxon>
        <taxon>Agaricomycotina</taxon>
        <taxon>Agaricomycetes</taxon>
        <taxon>Agaricomycetidae</taxon>
        <taxon>Agaricales</taxon>
        <taxon>Schizophyllaceae</taxon>
        <taxon>Schizophyllum</taxon>
    </lineage>
</organism>
<feature type="non-terminal residue" evidence="4">
    <location>
        <position position="1"/>
    </location>
</feature>
<feature type="non-terminal residue" evidence="4">
    <location>
        <position position="232"/>
    </location>
</feature>
<dbReference type="OrthoDB" id="9876299at2759"/>
<dbReference type="InterPro" id="IPR002347">
    <property type="entry name" value="SDR_fam"/>
</dbReference>
<name>A0A550CAS8_9AGAR</name>